<accession>A0AB34J7J7</accession>
<keyword evidence="2" id="KW-0472">Membrane</keyword>
<name>A0AB34J7J7_PRYPA</name>
<sequence length="496" mass="55047">MAECFCIDLCARRGEAFLGRTRGVVIHDAASPWSAYFDAVYNGRAPRPFNLSRLTLFYQNTPHWRAAHPTAPSPFRDCEAGSHAHACDERTCAPWYAELLPTPRRMEPVAVLQWPMWPAGFDSEHARASMLVSEEAAEAGHERYRSHEWIEVMRSDSRPYFEEGSFPPECRGVAEARGWRLGEPRFTLAGGTPLPSCFDLAGKTGGGQFPPGCWARPAAGSGIWINTGVSEFPDDDPSRENLDPLYVLLDAAARGVDTCQYDFGDAVPYAPGREVFAPLVVMTHRECIGRSEGIKACVPGGVLRSGWHDLECECEDLETDFPVWRREGEARWREQFEQSSAFPGAIKPELPEWGELPQNARLLNCRPLLSPPPHDPPPPPPPAVPPPVPAPQSPSPASPPPLPLPSPSPPRVTRPVTPSAMPLAQGSPTTRPPWTSLVLEEISARQRLYWGAFGCAYVITSSLLAYWYCCRSWHQSMSLCRERERTPYRTVSILND</sequence>
<dbReference type="Proteomes" id="UP001515480">
    <property type="component" value="Unassembled WGS sequence"/>
</dbReference>
<feature type="transmembrane region" description="Helical" evidence="2">
    <location>
        <begin position="448"/>
        <end position="469"/>
    </location>
</feature>
<comment type="caution">
    <text evidence="3">The sequence shown here is derived from an EMBL/GenBank/DDBJ whole genome shotgun (WGS) entry which is preliminary data.</text>
</comment>
<organism evidence="3 4">
    <name type="scientific">Prymnesium parvum</name>
    <name type="common">Toxic golden alga</name>
    <dbReference type="NCBI Taxonomy" id="97485"/>
    <lineage>
        <taxon>Eukaryota</taxon>
        <taxon>Haptista</taxon>
        <taxon>Haptophyta</taxon>
        <taxon>Prymnesiophyceae</taxon>
        <taxon>Prymnesiales</taxon>
        <taxon>Prymnesiaceae</taxon>
        <taxon>Prymnesium</taxon>
    </lineage>
</organism>
<evidence type="ECO:0000256" key="1">
    <source>
        <dbReference type="SAM" id="MobiDB-lite"/>
    </source>
</evidence>
<evidence type="ECO:0000313" key="4">
    <source>
        <dbReference type="Proteomes" id="UP001515480"/>
    </source>
</evidence>
<dbReference type="EMBL" id="JBGBPQ010000012">
    <property type="protein sequence ID" value="KAL1514593.1"/>
    <property type="molecule type" value="Genomic_DNA"/>
</dbReference>
<keyword evidence="4" id="KW-1185">Reference proteome</keyword>
<proteinExistence type="predicted"/>
<dbReference type="PRINTS" id="PR01217">
    <property type="entry name" value="PRICHEXTENSN"/>
</dbReference>
<protein>
    <submittedName>
        <fullName evidence="3">Uncharacterized protein</fullName>
    </submittedName>
</protein>
<feature type="region of interest" description="Disordered" evidence="1">
    <location>
        <begin position="364"/>
        <end position="433"/>
    </location>
</feature>
<dbReference type="AlphaFoldDB" id="A0AB34J7J7"/>
<gene>
    <name evidence="3" type="ORF">AB1Y20_003687</name>
</gene>
<reference evidence="3 4" key="1">
    <citation type="journal article" date="2024" name="Science">
        <title>Giant polyketide synthase enzymes in the biosynthesis of giant marine polyether toxins.</title>
        <authorList>
            <person name="Fallon T.R."/>
            <person name="Shende V.V."/>
            <person name="Wierzbicki I.H."/>
            <person name="Pendleton A.L."/>
            <person name="Watervoot N.F."/>
            <person name="Auber R.P."/>
            <person name="Gonzalez D.J."/>
            <person name="Wisecaver J.H."/>
            <person name="Moore B.S."/>
        </authorList>
    </citation>
    <scope>NUCLEOTIDE SEQUENCE [LARGE SCALE GENOMIC DNA]</scope>
    <source>
        <strain evidence="3 4">12B1</strain>
    </source>
</reference>
<evidence type="ECO:0000256" key="2">
    <source>
        <dbReference type="SAM" id="Phobius"/>
    </source>
</evidence>
<evidence type="ECO:0000313" key="3">
    <source>
        <dbReference type="EMBL" id="KAL1514593.1"/>
    </source>
</evidence>
<keyword evidence="2" id="KW-0812">Transmembrane</keyword>
<keyword evidence="2" id="KW-1133">Transmembrane helix</keyword>
<feature type="compositionally biased region" description="Pro residues" evidence="1">
    <location>
        <begin position="369"/>
        <end position="412"/>
    </location>
</feature>